<dbReference type="InterPro" id="IPR006758">
    <property type="entry name" value="A32L"/>
</dbReference>
<feature type="domain" description="DUF8207" evidence="1">
    <location>
        <begin position="353"/>
        <end position="448"/>
    </location>
</feature>
<gene>
    <name evidence="2" type="ORF">GFP_L5_0140</name>
</gene>
<proteinExistence type="predicted"/>
<dbReference type="Pfam" id="PF26634">
    <property type="entry name" value="DUF8207"/>
    <property type="match status" value="1"/>
</dbReference>
<dbReference type="AlphaFoldDB" id="B7S8P1"/>
<dbReference type="EMBL" id="EF710649">
    <property type="protein sequence ID" value="ACE75266.1"/>
    <property type="molecule type" value="Genomic_DNA"/>
</dbReference>
<dbReference type="PANTHER" id="PTHR35374">
    <property type="entry name" value="CYCLIN-DEPENDENT KINASE 11A-LIKE"/>
    <property type="match status" value="1"/>
</dbReference>
<name>B7S8P1_9HYME</name>
<dbReference type="Pfam" id="PF04665">
    <property type="entry name" value="Pox_A32"/>
    <property type="match status" value="1"/>
</dbReference>
<organism evidence="2">
    <name type="scientific">Glyptapanteles flavicoxis</name>
    <dbReference type="NCBI Taxonomy" id="463051"/>
    <lineage>
        <taxon>Eukaryota</taxon>
        <taxon>Metazoa</taxon>
        <taxon>Ecdysozoa</taxon>
        <taxon>Arthropoda</taxon>
        <taxon>Hexapoda</taxon>
        <taxon>Insecta</taxon>
        <taxon>Pterygota</taxon>
        <taxon>Neoptera</taxon>
        <taxon>Endopterygota</taxon>
        <taxon>Hymenoptera</taxon>
        <taxon>Apocrita</taxon>
        <taxon>Ichneumonoidea</taxon>
        <taxon>Braconidae</taxon>
        <taxon>Microgastrinae</taxon>
        <taxon>Glyptapanteles</taxon>
    </lineage>
</organism>
<evidence type="ECO:0000259" key="1">
    <source>
        <dbReference type="Pfam" id="PF26634"/>
    </source>
</evidence>
<evidence type="ECO:0000313" key="2">
    <source>
        <dbReference type="EMBL" id="ACE75266.1"/>
    </source>
</evidence>
<protein>
    <recommendedName>
        <fullName evidence="1">DUF8207 domain-containing protein</fullName>
    </recommendedName>
</protein>
<dbReference type="PANTHER" id="PTHR35374:SF1">
    <property type="entry name" value="PROTEIN KINASE DOMAIN-CONTAINING PROTEIN"/>
    <property type="match status" value="1"/>
</dbReference>
<accession>B7S8P1</accession>
<reference evidence="2" key="1">
    <citation type="submission" date="2007-06" db="EMBL/GenBank/DDBJ databases">
        <title>Bracovirus Evolution: Comparative Genomics of Multiple Viral and Proviral Genomes.</title>
        <authorList>
            <person name="Desjardins C.A."/>
            <person name="Gundersen-Rindal D.E."/>
            <person name="Hostetler J.B."/>
            <person name="Tallon L.J."/>
            <person name="Utterback T.R."/>
            <person name="Fuester R.W."/>
            <person name="Schatz M.C."/>
            <person name="Pedroni M.J."/>
            <person name="Fadrosh D.W."/>
            <person name="Haas B.J."/>
            <person name="Toms B.S."/>
            <person name="Chen D."/>
            <person name="Nene V."/>
        </authorList>
    </citation>
    <scope>NUCLEOTIDE SEQUENCE</scope>
</reference>
<sequence>MEFKNTQLPVINFDQIVQGTGVKIKRHGALLPNSVRAVFCGPSNCGKTNALLTLIIHPNGLRFENIYLYSKSLNQPKYQFLKTLLKQIEGIGFFTFSEHEAVIKPDEAKPNSLMIFDDVACEKQDHIRAYFCMGRHKDVDGFYLCQTYTRIPKHLIRDNANFLVLFRQDEMNLKHIYNDHVNTDMSYNSFRDLCSVCWSKYGFLVIDKDSELNSGRYLNMKPEEIEKQKDILHQISQASDAIRRKHKLLKLGKDTAEKAMDEMFKPIVTPLQSLIESSKLKDIKKEENKETLVEKSEYDDPEEFNSLISEDRSSTFNDTPLAIAPSSSSTPARKNPLLTNHLQRLSIKHKDNDMRYGVRKKHGEMYIGDSNISFANDTVTVKDKNYPITQGLLELLFKKSPQDALITQDDKKKYLDIVQRPNTHRKNYDPSKSIYKDSSVKYNKYITEFVTKLGKGLPKFMITRKAPMDYVYWDNPNELVDRLRLLMASQAAGNPSHTNEIMSIIEELREAEVIY</sequence>
<dbReference type="InterPro" id="IPR058520">
    <property type="entry name" value="DUF8207"/>
</dbReference>